<dbReference type="OrthoDB" id="7933078at2759"/>
<reference evidence="3 4" key="1">
    <citation type="journal article" date="2019" name="Genome Biol. Evol.">
        <title>Insights into the evolution of the New World diploid cottons (Gossypium, subgenus Houzingenia) based on genome sequencing.</title>
        <authorList>
            <person name="Grover C.E."/>
            <person name="Arick M.A. 2nd"/>
            <person name="Thrash A."/>
            <person name="Conover J.L."/>
            <person name="Sanders W.S."/>
            <person name="Peterson D.G."/>
            <person name="Frelichowski J.E."/>
            <person name="Scheffler J.A."/>
            <person name="Scheffler B.E."/>
            <person name="Wendel J.F."/>
        </authorList>
    </citation>
    <scope>NUCLEOTIDE SEQUENCE [LARGE SCALE GENOMIC DNA]</scope>
    <source>
        <strain evidence="3">57</strain>
        <tissue evidence="3">Leaf</tissue>
    </source>
</reference>
<protein>
    <recommendedName>
        <fullName evidence="5">BI1-like protein</fullName>
    </recommendedName>
</protein>
<dbReference type="Proteomes" id="UP000593573">
    <property type="component" value="Unassembled WGS sequence"/>
</dbReference>
<feature type="transmembrane region" description="Helical" evidence="2">
    <location>
        <begin position="79"/>
        <end position="103"/>
    </location>
</feature>
<accession>A0A7J8VPK1</accession>
<sequence>MYRYERVSSTSASKADKVDLESGDTLYRGLSYGENQLRWGFIRKVYGILAAQLVLTTVVSAFVVFSAPVNELLRGNSGILLFLCLVPFICKVLSFIYSLIFILSFSTPVELGDLHVCFDGSKADIVCLLCLDFSTRVYNGLDFPSSNDKIILTIKPNPCSVVALARLSPKTPRKSDHPRPLHRVSESHSW</sequence>
<proteinExistence type="predicted"/>
<evidence type="ECO:0000256" key="2">
    <source>
        <dbReference type="SAM" id="Phobius"/>
    </source>
</evidence>
<evidence type="ECO:0000256" key="1">
    <source>
        <dbReference type="SAM" id="MobiDB-lite"/>
    </source>
</evidence>
<keyword evidence="4" id="KW-1185">Reference proteome</keyword>
<feature type="compositionally biased region" description="Basic and acidic residues" evidence="1">
    <location>
        <begin position="173"/>
        <end position="190"/>
    </location>
</feature>
<evidence type="ECO:0000313" key="3">
    <source>
        <dbReference type="EMBL" id="MBA0664731.1"/>
    </source>
</evidence>
<feature type="region of interest" description="Disordered" evidence="1">
    <location>
        <begin position="170"/>
        <end position="190"/>
    </location>
</feature>
<name>A0A7J8VPK1_9ROSI</name>
<dbReference type="EMBL" id="JABFAB010000011">
    <property type="protein sequence ID" value="MBA0664731.1"/>
    <property type="molecule type" value="Genomic_DNA"/>
</dbReference>
<evidence type="ECO:0008006" key="5">
    <source>
        <dbReference type="Google" id="ProtNLM"/>
    </source>
</evidence>
<evidence type="ECO:0000313" key="4">
    <source>
        <dbReference type="Proteomes" id="UP000593573"/>
    </source>
</evidence>
<keyword evidence="2" id="KW-0472">Membrane</keyword>
<dbReference type="AlphaFoldDB" id="A0A7J8VPK1"/>
<comment type="caution">
    <text evidence="3">The sequence shown here is derived from an EMBL/GenBank/DDBJ whole genome shotgun (WGS) entry which is preliminary data.</text>
</comment>
<keyword evidence="2" id="KW-1133">Transmembrane helix</keyword>
<feature type="transmembrane region" description="Helical" evidence="2">
    <location>
        <begin position="45"/>
        <end position="67"/>
    </location>
</feature>
<organism evidence="3 4">
    <name type="scientific">Gossypium klotzschianum</name>
    <dbReference type="NCBI Taxonomy" id="34286"/>
    <lineage>
        <taxon>Eukaryota</taxon>
        <taxon>Viridiplantae</taxon>
        <taxon>Streptophyta</taxon>
        <taxon>Embryophyta</taxon>
        <taxon>Tracheophyta</taxon>
        <taxon>Spermatophyta</taxon>
        <taxon>Magnoliopsida</taxon>
        <taxon>eudicotyledons</taxon>
        <taxon>Gunneridae</taxon>
        <taxon>Pentapetalae</taxon>
        <taxon>rosids</taxon>
        <taxon>malvids</taxon>
        <taxon>Malvales</taxon>
        <taxon>Malvaceae</taxon>
        <taxon>Malvoideae</taxon>
        <taxon>Gossypium</taxon>
    </lineage>
</organism>
<gene>
    <name evidence="3" type="ORF">Goklo_004692</name>
</gene>
<keyword evidence="2" id="KW-0812">Transmembrane</keyword>